<dbReference type="Proteomes" id="UP000034849">
    <property type="component" value="Unassembled WGS sequence"/>
</dbReference>
<dbReference type="AlphaFoldDB" id="A0A0G0G6R2"/>
<comment type="caution">
    <text evidence="1">The sequence shown here is derived from an EMBL/GenBank/DDBJ whole genome shotgun (WGS) entry which is preliminary data.</text>
</comment>
<evidence type="ECO:0000313" key="1">
    <source>
        <dbReference type="EMBL" id="KKQ26793.1"/>
    </source>
</evidence>
<sequence length="82" mass="9786">MEQSQYGTCRFQEIVLNPFIRDPDVWYEFCRRFMCLFDKRERLQGEQVPGATRAAIEQLRIRRPKLYSMAQAANAGYYNVED</sequence>
<organism evidence="1 2">
    <name type="scientific">Candidatus Magasanikbacteria bacterium GW2011_GWC2_37_14</name>
    <dbReference type="NCBI Taxonomy" id="1619046"/>
    <lineage>
        <taxon>Bacteria</taxon>
        <taxon>Candidatus Magasanikiibacteriota</taxon>
    </lineage>
</organism>
<name>A0A0G0G6R2_9BACT</name>
<accession>A0A0G0G6R2</accession>
<gene>
    <name evidence="1" type="ORF">US42_C0023G0006</name>
</gene>
<proteinExistence type="predicted"/>
<dbReference type="EMBL" id="LBSX01000023">
    <property type="protein sequence ID" value="KKQ26793.1"/>
    <property type="molecule type" value="Genomic_DNA"/>
</dbReference>
<evidence type="ECO:0000313" key="2">
    <source>
        <dbReference type="Proteomes" id="UP000034849"/>
    </source>
</evidence>
<protein>
    <submittedName>
        <fullName evidence="1">Uncharacterized protein</fullName>
    </submittedName>
</protein>
<reference evidence="1 2" key="1">
    <citation type="journal article" date="2015" name="Nature">
        <title>rRNA introns, odd ribosomes, and small enigmatic genomes across a large radiation of phyla.</title>
        <authorList>
            <person name="Brown C.T."/>
            <person name="Hug L.A."/>
            <person name="Thomas B.C."/>
            <person name="Sharon I."/>
            <person name="Castelle C.J."/>
            <person name="Singh A."/>
            <person name="Wilkins M.J."/>
            <person name="Williams K.H."/>
            <person name="Banfield J.F."/>
        </authorList>
    </citation>
    <scope>NUCLEOTIDE SEQUENCE [LARGE SCALE GENOMIC DNA]</scope>
</reference>